<comment type="caution">
    <text evidence="2">The sequence shown here is derived from an EMBL/GenBank/DDBJ whole genome shotgun (WGS) entry which is preliminary data.</text>
</comment>
<gene>
    <name evidence="2" type="ORF">CWATWH0005_3214</name>
</gene>
<proteinExistence type="predicted"/>
<feature type="transmembrane region" description="Helical" evidence="1">
    <location>
        <begin position="5"/>
        <end position="22"/>
    </location>
</feature>
<name>T2IVM5_CROWT</name>
<dbReference type="AlphaFoldDB" id="T2IVM5"/>
<keyword evidence="1" id="KW-0472">Membrane</keyword>
<dbReference type="RefSeq" id="WP_021833584.1">
    <property type="nucleotide sequence ID" value="NZ_CAQL01000872.1"/>
</dbReference>
<protein>
    <submittedName>
        <fullName evidence="2">Uncharacterized protein</fullName>
    </submittedName>
</protein>
<dbReference type="Proteomes" id="UP000017981">
    <property type="component" value="Unassembled WGS sequence"/>
</dbReference>
<sequence length="69" mass="7777">MAGLYFILCIGFLGISVLIYFWTKDDVFLTLAILMALVTFILGVVCVSWFILLGVVLIVLLTERLNQYS</sequence>
<feature type="transmembrane region" description="Helical" evidence="1">
    <location>
        <begin position="28"/>
        <end position="61"/>
    </location>
</feature>
<reference evidence="2 3" key="1">
    <citation type="submission" date="2013-01" db="EMBL/GenBank/DDBJ databases">
        <authorList>
            <person name="Bench S."/>
        </authorList>
    </citation>
    <scope>NUCLEOTIDE SEQUENCE [LARGE SCALE GENOMIC DNA]</scope>
    <source>
        <strain evidence="2 3">WH 0005</strain>
    </source>
</reference>
<accession>T2IVM5</accession>
<organism evidence="2 3">
    <name type="scientific">Crocosphaera watsonii WH 0005</name>
    <dbReference type="NCBI Taxonomy" id="423472"/>
    <lineage>
        <taxon>Bacteria</taxon>
        <taxon>Bacillati</taxon>
        <taxon>Cyanobacteriota</taxon>
        <taxon>Cyanophyceae</taxon>
        <taxon>Oscillatoriophycideae</taxon>
        <taxon>Chroococcales</taxon>
        <taxon>Aphanothecaceae</taxon>
        <taxon>Crocosphaera</taxon>
    </lineage>
</organism>
<evidence type="ECO:0000313" key="2">
    <source>
        <dbReference type="EMBL" id="CCQ57696.1"/>
    </source>
</evidence>
<keyword evidence="1" id="KW-0812">Transmembrane</keyword>
<dbReference type="EMBL" id="CAQL01000872">
    <property type="protein sequence ID" value="CCQ57696.1"/>
    <property type="molecule type" value="Genomic_DNA"/>
</dbReference>
<evidence type="ECO:0000256" key="1">
    <source>
        <dbReference type="SAM" id="Phobius"/>
    </source>
</evidence>
<keyword evidence="1" id="KW-1133">Transmembrane helix</keyword>
<evidence type="ECO:0000313" key="3">
    <source>
        <dbReference type="Proteomes" id="UP000017981"/>
    </source>
</evidence>
<reference evidence="2 3" key="2">
    <citation type="submission" date="2013-09" db="EMBL/GenBank/DDBJ databases">
        <title>Whole genome comparison of six Crocosphaera watsonii strains with differing phenotypes.</title>
        <authorList>
            <person name="Bench S.R."/>
            <person name="Heller P."/>
            <person name="Frank I."/>
            <person name="Arciniega M."/>
            <person name="Shilova I.N."/>
            <person name="Zehr J.P."/>
        </authorList>
    </citation>
    <scope>NUCLEOTIDE SEQUENCE [LARGE SCALE GENOMIC DNA]</scope>
    <source>
        <strain evidence="2 3">WH 0005</strain>
    </source>
</reference>